<dbReference type="InterPro" id="IPR036956">
    <property type="entry name" value="Impact_N_sf"/>
</dbReference>
<protein>
    <submittedName>
        <fullName evidence="4">YigZ family protein</fullName>
    </submittedName>
</protein>
<dbReference type="Gene3D" id="3.30.230.30">
    <property type="entry name" value="Impact, N-terminal domain"/>
    <property type="match status" value="1"/>
</dbReference>
<feature type="domain" description="Impact N-terminal" evidence="2">
    <location>
        <begin position="27"/>
        <end position="127"/>
    </location>
</feature>
<accession>A0ABZ3D0S9</accession>
<evidence type="ECO:0000259" key="3">
    <source>
        <dbReference type="Pfam" id="PF09186"/>
    </source>
</evidence>
<dbReference type="PANTHER" id="PTHR16301">
    <property type="entry name" value="IMPACT-RELATED"/>
    <property type="match status" value="1"/>
</dbReference>
<dbReference type="SUPFAM" id="SSF54211">
    <property type="entry name" value="Ribosomal protein S5 domain 2-like"/>
    <property type="match status" value="1"/>
</dbReference>
<gene>
    <name evidence="4" type="ORF">AAC691_13705</name>
</gene>
<dbReference type="Pfam" id="PF09186">
    <property type="entry name" value="DUF1949"/>
    <property type="match status" value="1"/>
</dbReference>
<feature type="domain" description="UPF0029" evidence="3">
    <location>
        <begin position="144"/>
        <end position="199"/>
    </location>
</feature>
<sequence>MSEGVGDAAGGGRVTLSEPARFEKEIRKSRFLARAAPCAAPAEALDFVRAVSVADATHNCWAYRIGQDYRSDDDGEPGGTAGRPILQVIDGQGFDRVAVVVTRWFGGIKLGAGGLVRAYGGTAAECLRLAPRVPIVAMTRLAFHCGFGDLALLRARLPGMGAAIEEERFDAAGAVLVVAVPVGACDAVVARIVDLTRGQAMPRAVEDGLS</sequence>
<dbReference type="Proteomes" id="UP001449795">
    <property type="component" value="Chromosome"/>
</dbReference>
<dbReference type="RefSeq" id="WP_342627310.1">
    <property type="nucleotide sequence ID" value="NZ_CP152276.1"/>
</dbReference>
<dbReference type="Pfam" id="PF01205">
    <property type="entry name" value="Impact_N"/>
    <property type="match status" value="1"/>
</dbReference>
<organism evidence="4 5">
    <name type="scientific">Nguyenibacter vanlangensis</name>
    <dbReference type="NCBI Taxonomy" id="1216886"/>
    <lineage>
        <taxon>Bacteria</taxon>
        <taxon>Pseudomonadati</taxon>
        <taxon>Pseudomonadota</taxon>
        <taxon>Alphaproteobacteria</taxon>
        <taxon>Acetobacterales</taxon>
        <taxon>Acetobacteraceae</taxon>
        <taxon>Nguyenibacter</taxon>
    </lineage>
</organism>
<dbReference type="InterPro" id="IPR015269">
    <property type="entry name" value="UPF0029_Impact_C"/>
</dbReference>
<reference evidence="4 5" key="1">
    <citation type="submission" date="2024-04" db="EMBL/GenBank/DDBJ databases">
        <title>Complete genome sequence of Nguyenibacter vanlangesis HBCM-1154, a strain capable of nitrogen fixation, IAA production, and phosphorus solubilization isolated from sugarcane soil.</title>
        <authorList>
            <person name="MY HANH P."/>
        </authorList>
    </citation>
    <scope>NUCLEOTIDE SEQUENCE [LARGE SCALE GENOMIC DNA]</scope>
    <source>
        <strain evidence="4 5">HBCM 1154</strain>
    </source>
</reference>
<evidence type="ECO:0000256" key="1">
    <source>
        <dbReference type="ARBA" id="ARBA00007665"/>
    </source>
</evidence>
<evidence type="ECO:0000313" key="4">
    <source>
        <dbReference type="EMBL" id="XAE41357.1"/>
    </source>
</evidence>
<dbReference type="PANTHER" id="PTHR16301:SF20">
    <property type="entry name" value="IMPACT FAMILY MEMBER YIGZ"/>
    <property type="match status" value="1"/>
</dbReference>
<keyword evidence="5" id="KW-1185">Reference proteome</keyword>
<evidence type="ECO:0000259" key="2">
    <source>
        <dbReference type="Pfam" id="PF01205"/>
    </source>
</evidence>
<dbReference type="EMBL" id="CP152276">
    <property type="protein sequence ID" value="XAE41357.1"/>
    <property type="molecule type" value="Genomic_DNA"/>
</dbReference>
<proteinExistence type="inferred from homology"/>
<dbReference type="InterPro" id="IPR020568">
    <property type="entry name" value="Ribosomal_Su5_D2-typ_SF"/>
</dbReference>
<dbReference type="SUPFAM" id="SSF54980">
    <property type="entry name" value="EF-G C-terminal domain-like"/>
    <property type="match status" value="1"/>
</dbReference>
<evidence type="ECO:0000313" key="5">
    <source>
        <dbReference type="Proteomes" id="UP001449795"/>
    </source>
</evidence>
<comment type="similarity">
    <text evidence="1">Belongs to the IMPACT family.</text>
</comment>
<dbReference type="InterPro" id="IPR035647">
    <property type="entry name" value="EFG_III/V"/>
</dbReference>
<dbReference type="Gene3D" id="3.30.70.240">
    <property type="match status" value="1"/>
</dbReference>
<dbReference type="InterPro" id="IPR023582">
    <property type="entry name" value="Impact"/>
</dbReference>
<name>A0ABZ3D0S9_9PROT</name>
<dbReference type="InterPro" id="IPR001498">
    <property type="entry name" value="Impact_N"/>
</dbReference>